<keyword evidence="3" id="KW-0503">Monooxygenase</keyword>
<dbReference type="PANTHER" id="PTHR43747">
    <property type="entry name" value="FAD-BINDING PROTEIN"/>
    <property type="match status" value="1"/>
</dbReference>
<evidence type="ECO:0000256" key="4">
    <source>
        <dbReference type="ARBA" id="ARBA00049364"/>
    </source>
</evidence>
<feature type="region of interest" description="Disordered" evidence="5">
    <location>
        <begin position="612"/>
        <end position="632"/>
    </location>
</feature>
<keyword evidence="2" id="KW-0560">Oxidoreductase</keyword>
<dbReference type="PRINTS" id="PR00420">
    <property type="entry name" value="RNGMNOXGNASE"/>
</dbReference>
<dbReference type="InterPro" id="IPR006905">
    <property type="entry name" value="Flavin_halogenase"/>
</dbReference>
<feature type="compositionally biased region" description="Low complexity" evidence="5">
    <location>
        <begin position="149"/>
        <end position="164"/>
    </location>
</feature>
<dbReference type="InterPro" id="IPR036188">
    <property type="entry name" value="FAD/NAD-bd_sf"/>
</dbReference>
<dbReference type="STRING" id="1314783.A0A165QNP7"/>
<evidence type="ECO:0000256" key="1">
    <source>
        <dbReference type="ARBA" id="ARBA00005706"/>
    </source>
</evidence>
<dbReference type="EMBL" id="KV429056">
    <property type="protein sequence ID" value="KZT69721.1"/>
    <property type="molecule type" value="Genomic_DNA"/>
</dbReference>
<dbReference type="PANTHER" id="PTHR43747:SF5">
    <property type="entry name" value="FAD-BINDING DOMAIN-CONTAINING PROTEIN"/>
    <property type="match status" value="1"/>
</dbReference>
<evidence type="ECO:0000256" key="3">
    <source>
        <dbReference type="ARBA" id="ARBA00023033"/>
    </source>
</evidence>
<comment type="similarity">
    <text evidence="1">Belongs to the flavin-dependent halogenase family.</text>
</comment>
<gene>
    <name evidence="6" type="ORF">DAEQUDRAFT_811251</name>
</gene>
<evidence type="ECO:0000256" key="2">
    <source>
        <dbReference type="ARBA" id="ARBA00023002"/>
    </source>
</evidence>
<dbReference type="Pfam" id="PF04820">
    <property type="entry name" value="Trp_halogenase"/>
    <property type="match status" value="1"/>
</dbReference>
<dbReference type="GO" id="GO:0044550">
    <property type="term" value="P:secondary metabolite biosynthetic process"/>
    <property type="evidence" value="ECO:0007669"/>
    <property type="project" value="UniProtKB-ARBA"/>
</dbReference>
<dbReference type="Gene3D" id="3.50.50.60">
    <property type="entry name" value="FAD/NAD(P)-binding domain"/>
    <property type="match status" value="3"/>
</dbReference>
<evidence type="ECO:0000313" key="6">
    <source>
        <dbReference type="EMBL" id="KZT69721.1"/>
    </source>
</evidence>
<accession>A0A165QNP7</accession>
<organism evidence="6 7">
    <name type="scientific">Daedalea quercina L-15889</name>
    <dbReference type="NCBI Taxonomy" id="1314783"/>
    <lineage>
        <taxon>Eukaryota</taxon>
        <taxon>Fungi</taxon>
        <taxon>Dikarya</taxon>
        <taxon>Basidiomycota</taxon>
        <taxon>Agaricomycotina</taxon>
        <taxon>Agaricomycetes</taxon>
        <taxon>Polyporales</taxon>
        <taxon>Fomitopsis</taxon>
    </lineage>
</organism>
<evidence type="ECO:0000256" key="5">
    <source>
        <dbReference type="SAM" id="MobiDB-lite"/>
    </source>
</evidence>
<proteinExistence type="inferred from homology"/>
<feature type="region of interest" description="Disordered" evidence="5">
    <location>
        <begin position="149"/>
        <end position="195"/>
    </location>
</feature>
<protein>
    <submittedName>
        <fullName evidence="6">FAD/NAD(P)-binding domain-containing protein</fullName>
    </submittedName>
</protein>
<comment type="catalytic activity">
    <reaction evidence="4">
        <text>melleolide F + FADH2 + chloride + O2 = 6'-chloromelleolide F + FAD + 2 H2O + H(+)</text>
        <dbReference type="Rhea" id="RHEA:67160"/>
        <dbReference type="ChEBI" id="CHEBI:15377"/>
        <dbReference type="ChEBI" id="CHEBI:15378"/>
        <dbReference type="ChEBI" id="CHEBI:15379"/>
        <dbReference type="ChEBI" id="CHEBI:17996"/>
        <dbReference type="ChEBI" id="CHEBI:57692"/>
        <dbReference type="ChEBI" id="CHEBI:58307"/>
        <dbReference type="ChEBI" id="CHEBI:167712"/>
        <dbReference type="ChEBI" id="CHEBI:167713"/>
    </reaction>
    <physiologicalReaction direction="left-to-right" evidence="4">
        <dbReference type="Rhea" id="RHEA:67161"/>
    </physiologicalReaction>
</comment>
<evidence type="ECO:0000313" key="7">
    <source>
        <dbReference type="Proteomes" id="UP000076727"/>
    </source>
</evidence>
<dbReference type="OrthoDB" id="3340390at2759"/>
<dbReference type="AlphaFoldDB" id="A0A165QNP7"/>
<reference evidence="6 7" key="1">
    <citation type="journal article" date="2016" name="Mol. Biol. Evol.">
        <title>Comparative Genomics of Early-Diverging Mushroom-Forming Fungi Provides Insights into the Origins of Lignocellulose Decay Capabilities.</title>
        <authorList>
            <person name="Nagy L.G."/>
            <person name="Riley R."/>
            <person name="Tritt A."/>
            <person name="Adam C."/>
            <person name="Daum C."/>
            <person name="Floudas D."/>
            <person name="Sun H."/>
            <person name="Yadav J.S."/>
            <person name="Pangilinan J."/>
            <person name="Larsson K.H."/>
            <person name="Matsuura K."/>
            <person name="Barry K."/>
            <person name="Labutti K."/>
            <person name="Kuo R."/>
            <person name="Ohm R.A."/>
            <person name="Bhattacharya S.S."/>
            <person name="Shirouzu T."/>
            <person name="Yoshinaga Y."/>
            <person name="Martin F.M."/>
            <person name="Grigoriev I.V."/>
            <person name="Hibbett D.S."/>
        </authorList>
    </citation>
    <scope>NUCLEOTIDE SEQUENCE [LARGE SCALE GENOMIC DNA]</scope>
    <source>
        <strain evidence="6 7">L-15889</strain>
    </source>
</reference>
<dbReference type="SUPFAM" id="SSF51905">
    <property type="entry name" value="FAD/NAD(P)-binding domain"/>
    <property type="match status" value="1"/>
</dbReference>
<dbReference type="GO" id="GO:0004497">
    <property type="term" value="F:monooxygenase activity"/>
    <property type="evidence" value="ECO:0007669"/>
    <property type="project" value="UniProtKB-KW"/>
</dbReference>
<name>A0A165QNP7_9APHY</name>
<sequence>MPSAQVPKKTQVLVIGGGPAGSYAAAAIAREGVDVVLLEMSKFPRYHIGESLIPSVRHYLRFLGAEDLIATHGFVMKPGSAIKFNQYMREGYTDFVALGADNAAWNVVRSEFDHLLLQHASASGARVFEQARVTELLFDHSLPTKNALNSAPSRSSLLRPSLNRKVSEGSSSLKAVAEETSSTGTSEDAGELETSTRLGRPVKALYETTNGGRGEIEFDYLVDASGRAGLMSTKYLKNRHFNESLKNVAVWGYWRGTGMYGKGTSRENAPYFEALSDESGWAWFIPLHNGLTSVGVVMAQKQLGLRSRASSSASASASNAPSPAPPFSIPAAFAASASAGKARPRSMSTLSTRTASTLAERYLGFLQLAPGVLDLIGEGELMDVAGDGMGAEQEAQGEAARAVKSASDYSYHADVYAGGGWRLVGDAGAFIDPFFSSGVHLAMTGGLSAAASICASIRGDCTEADAAKWHSSRVAISYTRFLVVVLSAYKQIRSQSVNVLADISENSFDKAFAFLRPVIQGGAEMGARRSEDELQQALDFCVHLFNPTTPEQHENVRRALASLSMQPGAGEEDRGDAAQSLLDVRAPIVDPSKLDKLLQRLHLRRRAECACEPRGGAGEDGAAPAQEEEEDAEVRMVLEKVNARRVIHSEHGDALNSLEEEAVDGFVVRLEKGALGLRRAQNGTVATG</sequence>
<keyword evidence="7" id="KW-1185">Reference proteome</keyword>
<feature type="compositionally biased region" description="Polar residues" evidence="5">
    <location>
        <begin position="168"/>
        <end position="186"/>
    </location>
</feature>
<dbReference type="GO" id="GO:0140907">
    <property type="term" value="F:flavin-dependent halogenase activity"/>
    <property type="evidence" value="ECO:0007669"/>
    <property type="project" value="UniProtKB-ARBA"/>
</dbReference>
<dbReference type="InterPro" id="IPR050816">
    <property type="entry name" value="Flavin-dep_Halogenase_NPB"/>
</dbReference>
<dbReference type="Proteomes" id="UP000076727">
    <property type="component" value="Unassembled WGS sequence"/>
</dbReference>